<evidence type="ECO:0000313" key="11">
    <source>
        <dbReference type="EMBL" id="KAD3068520.1"/>
    </source>
</evidence>
<evidence type="ECO:0000313" key="12">
    <source>
        <dbReference type="Proteomes" id="UP000326396"/>
    </source>
</evidence>
<dbReference type="UniPathway" id="UPA00545">
    <property type="reaction ID" value="UER00824"/>
</dbReference>
<dbReference type="OrthoDB" id="1637350at2759"/>
<proteinExistence type="inferred from homology"/>
<organism evidence="11 12">
    <name type="scientific">Mikania micrantha</name>
    <name type="common">bitter vine</name>
    <dbReference type="NCBI Taxonomy" id="192012"/>
    <lineage>
        <taxon>Eukaryota</taxon>
        <taxon>Viridiplantae</taxon>
        <taxon>Streptophyta</taxon>
        <taxon>Embryophyta</taxon>
        <taxon>Tracheophyta</taxon>
        <taxon>Spermatophyta</taxon>
        <taxon>Magnoliopsida</taxon>
        <taxon>eudicotyledons</taxon>
        <taxon>Gunneridae</taxon>
        <taxon>Pentapetalae</taxon>
        <taxon>asterids</taxon>
        <taxon>campanulids</taxon>
        <taxon>Asterales</taxon>
        <taxon>Asteraceae</taxon>
        <taxon>Asteroideae</taxon>
        <taxon>Heliantheae alliance</taxon>
        <taxon>Eupatorieae</taxon>
        <taxon>Mikania</taxon>
    </lineage>
</organism>
<gene>
    <name evidence="11" type="ORF">E3N88_36400</name>
</gene>
<feature type="chain" id="PRO_5024473741" description="Pectate lyase" evidence="9">
    <location>
        <begin position="17"/>
        <end position="422"/>
    </location>
</feature>
<comment type="catalytic activity">
    <reaction evidence="1 9">
        <text>Eliminative cleavage of (1-&gt;4)-alpha-D-galacturonan to give oligosaccharides with 4-deoxy-alpha-D-galact-4-enuronosyl groups at their non-reducing ends.</text>
        <dbReference type="EC" id="4.2.2.2"/>
    </reaction>
</comment>
<dbReference type="SUPFAM" id="SSF51126">
    <property type="entry name" value="Pectin lyase-like"/>
    <property type="match status" value="1"/>
</dbReference>
<evidence type="ECO:0000256" key="9">
    <source>
        <dbReference type="RuleBase" id="RU361123"/>
    </source>
</evidence>
<feature type="signal peptide" evidence="9">
    <location>
        <begin position="1"/>
        <end position="16"/>
    </location>
</feature>
<dbReference type="InterPro" id="IPR011050">
    <property type="entry name" value="Pectin_lyase_fold/virulence"/>
</dbReference>
<dbReference type="GO" id="GO:0045490">
    <property type="term" value="P:pectin catabolic process"/>
    <property type="evidence" value="ECO:0007669"/>
    <property type="project" value="UniProtKB-UniPathway"/>
</dbReference>
<keyword evidence="5 9" id="KW-0479">Metal-binding</keyword>
<comment type="similarity">
    <text evidence="3 9">Belongs to the polysaccharide lyase 1 family.</text>
</comment>
<dbReference type="PANTHER" id="PTHR31683">
    <property type="entry name" value="PECTATE LYASE 18-RELATED"/>
    <property type="match status" value="1"/>
</dbReference>
<protein>
    <recommendedName>
        <fullName evidence="4 9">Pectate lyase</fullName>
        <ecNumber evidence="4 9">4.2.2.2</ecNumber>
    </recommendedName>
</protein>
<evidence type="ECO:0000256" key="2">
    <source>
        <dbReference type="ARBA" id="ARBA00005220"/>
    </source>
</evidence>
<dbReference type="SMART" id="SM00656">
    <property type="entry name" value="Amb_all"/>
    <property type="match status" value="1"/>
</dbReference>
<dbReference type="Proteomes" id="UP000326396">
    <property type="component" value="Linkage Group LG7"/>
</dbReference>
<feature type="domain" description="Pectate lyase" evidence="10">
    <location>
        <begin position="149"/>
        <end position="346"/>
    </location>
</feature>
<evidence type="ECO:0000256" key="8">
    <source>
        <dbReference type="ARBA" id="ARBA00023239"/>
    </source>
</evidence>
<comment type="pathway">
    <text evidence="2 9">Glycan metabolism; pectin degradation; 2-dehydro-3-deoxy-D-gluconate from pectin: step 2/5.</text>
</comment>
<comment type="caution">
    <text evidence="11">The sequence shown here is derived from an EMBL/GenBank/DDBJ whole genome shotgun (WGS) entry which is preliminary data.</text>
</comment>
<dbReference type="PANTHER" id="PTHR31683:SF131">
    <property type="entry name" value="PECTATE LYASE"/>
    <property type="match status" value="1"/>
</dbReference>
<dbReference type="InterPro" id="IPR018082">
    <property type="entry name" value="AmbAllergen"/>
</dbReference>
<evidence type="ECO:0000256" key="6">
    <source>
        <dbReference type="ARBA" id="ARBA00022729"/>
    </source>
</evidence>
<dbReference type="EMBL" id="SZYD01000017">
    <property type="protein sequence ID" value="KAD3068520.1"/>
    <property type="molecule type" value="Genomic_DNA"/>
</dbReference>
<comment type="cofactor">
    <cofactor evidence="9">
        <name>Ca(2+)</name>
        <dbReference type="ChEBI" id="CHEBI:29108"/>
    </cofactor>
    <text evidence="9">Binds 1 Ca(2+) ion. Required for its activity.</text>
</comment>
<name>A0A5N6M3K6_9ASTR</name>
<dbReference type="InterPro" id="IPR002022">
    <property type="entry name" value="Pec_lyase"/>
</dbReference>
<dbReference type="Gene3D" id="2.160.20.10">
    <property type="entry name" value="Single-stranded right-handed beta-helix, Pectin lyase-like"/>
    <property type="match status" value="1"/>
</dbReference>
<evidence type="ECO:0000256" key="4">
    <source>
        <dbReference type="ARBA" id="ARBA00012272"/>
    </source>
</evidence>
<evidence type="ECO:0000256" key="5">
    <source>
        <dbReference type="ARBA" id="ARBA00022723"/>
    </source>
</evidence>
<evidence type="ECO:0000256" key="1">
    <source>
        <dbReference type="ARBA" id="ARBA00000695"/>
    </source>
</evidence>
<keyword evidence="8 9" id="KW-0456">Lyase</keyword>
<dbReference type="EC" id="4.2.2.2" evidence="4 9"/>
<dbReference type="AlphaFoldDB" id="A0A5N6M3K6"/>
<dbReference type="InterPro" id="IPR012334">
    <property type="entry name" value="Pectin_lyas_fold"/>
</dbReference>
<keyword evidence="7 9" id="KW-0106">Calcium</keyword>
<dbReference type="InterPro" id="IPR045032">
    <property type="entry name" value="PEL"/>
</dbReference>
<keyword evidence="12" id="KW-1185">Reference proteome</keyword>
<accession>A0A5N6M3K6</accession>
<dbReference type="GO" id="GO:0046872">
    <property type="term" value="F:metal ion binding"/>
    <property type="evidence" value="ECO:0007669"/>
    <property type="project" value="UniProtKB-KW"/>
</dbReference>
<evidence type="ECO:0000259" key="10">
    <source>
        <dbReference type="SMART" id="SM00656"/>
    </source>
</evidence>
<dbReference type="Pfam" id="PF00544">
    <property type="entry name" value="Pectate_lyase_4"/>
    <property type="match status" value="1"/>
</dbReference>
<dbReference type="PRINTS" id="PR00807">
    <property type="entry name" value="AMBALLERGEN"/>
</dbReference>
<evidence type="ECO:0000256" key="7">
    <source>
        <dbReference type="ARBA" id="ARBA00022837"/>
    </source>
</evidence>
<dbReference type="FunFam" id="2.160.20.10:FF:000009">
    <property type="entry name" value="Pectate lyase"/>
    <property type="match status" value="1"/>
</dbReference>
<dbReference type="GO" id="GO:0030570">
    <property type="term" value="F:pectate lyase activity"/>
    <property type="evidence" value="ECO:0007669"/>
    <property type="project" value="UniProtKB-EC"/>
</dbReference>
<keyword evidence="6 9" id="KW-0732">Signal</keyword>
<reference evidence="11 12" key="1">
    <citation type="submission" date="2019-05" db="EMBL/GenBank/DDBJ databases">
        <title>Mikania micrantha, genome provides insights into the molecular mechanism of rapid growth.</title>
        <authorList>
            <person name="Liu B."/>
        </authorList>
    </citation>
    <scope>NUCLEOTIDE SEQUENCE [LARGE SCALE GENOMIC DNA]</scope>
    <source>
        <strain evidence="11">NLD-2019</strain>
        <tissue evidence="11">Leaf</tissue>
    </source>
</reference>
<sequence>MLRFLALCSLIVVAIGVSVNAVSSGEDEHELQRLSMKRNESAVDDPKMVASLVDMRIGNSTERRKLGFFSCGTGNPIDDCWRCDKNWQRHRKRLAECAIGFGRNAVGGRDGRYYIVTDPSDEDAVNPRPGTLRHAVIQDKPLWIVFKRDMVITLKQELIMNSFKTIDARGVNVHIANGACITIQYVTNIIIHGLHIHDCKPTGNAMVRSSPSHYGWRTMADGDAISIFGGSHIWIDHNSLSNCADGLIDAIMGSTAITISNNLFTHHNEVMLLGHSDSYTRDKVMQVTVAYNHFGEGLVQRMPRCRHGYFHVVNNDYTHWEMYAIGGSANPTINSEGNRYLAPVDPNAKEVTKRVVTSDISKQWNWRSNGDLMLNGAYFTPSGADAGASYAKASSLSAQSSSVVATLTYHAGALSCRRGRQC</sequence>
<evidence type="ECO:0000256" key="3">
    <source>
        <dbReference type="ARBA" id="ARBA00010980"/>
    </source>
</evidence>